<dbReference type="AlphaFoldDB" id="A0A2X4W1Q5"/>
<sequence>MKKYNELPDQLQHPLFNEAQLKLFSEEIGYYTRDKTKVYPWQQMDQNITGLLFQWEQLNGVLEKQFKVNKNGEKNMMLGAIAIFLQLLFWTNGEPVNLKQLEGKLTNFQIKPFNIYDRLIFIFSRPTSFHTFKQLQELMLEQQKKFAVKKA</sequence>
<dbReference type="InterPro" id="IPR048427">
    <property type="entry name" value="YpoC"/>
</dbReference>
<dbReference type="Pfam" id="PF21747">
    <property type="entry name" value="YpoC"/>
    <property type="match status" value="1"/>
</dbReference>
<dbReference type="RefSeq" id="WP_066137865.1">
    <property type="nucleotide sequence ID" value="NZ_CBCSGM010000001.1"/>
</dbReference>
<name>A0A2X4W1Q5_LEDLE</name>
<feature type="domain" description="YpoC-like" evidence="1">
    <location>
        <begin position="46"/>
        <end position="151"/>
    </location>
</feature>
<keyword evidence="3" id="KW-1185">Reference proteome</keyword>
<dbReference type="Proteomes" id="UP000249134">
    <property type="component" value="Chromosome 1"/>
</dbReference>
<dbReference type="EMBL" id="LS483476">
    <property type="protein sequence ID" value="SQI56609.1"/>
    <property type="molecule type" value="Genomic_DNA"/>
</dbReference>
<protein>
    <submittedName>
        <fullName evidence="2">YpoC</fullName>
    </submittedName>
</protein>
<dbReference type="STRING" id="1348624.GCA_001591545_01044"/>
<dbReference type="KEGG" id="blen:NCTC4824_01975"/>
<evidence type="ECO:0000259" key="1">
    <source>
        <dbReference type="Pfam" id="PF21747"/>
    </source>
</evidence>
<proteinExistence type="predicted"/>
<accession>A0A2X4W1Q5</accession>
<reference evidence="2 3" key="1">
    <citation type="submission" date="2018-06" db="EMBL/GenBank/DDBJ databases">
        <authorList>
            <consortium name="Pathogen Informatics"/>
            <person name="Doyle S."/>
        </authorList>
    </citation>
    <scope>NUCLEOTIDE SEQUENCE [LARGE SCALE GENOMIC DNA]</scope>
    <source>
        <strain evidence="2 3">NCTC4824</strain>
    </source>
</reference>
<organism evidence="2 3">
    <name type="scientific">Lederbergia lenta</name>
    <name type="common">Bacillus lentus</name>
    <dbReference type="NCBI Taxonomy" id="1467"/>
    <lineage>
        <taxon>Bacteria</taxon>
        <taxon>Bacillati</taxon>
        <taxon>Bacillota</taxon>
        <taxon>Bacilli</taxon>
        <taxon>Bacillales</taxon>
        <taxon>Bacillaceae</taxon>
        <taxon>Lederbergia</taxon>
    </lineage>
</organism>
<evidence type="ECO:0000313" key="2">
    <source>
        <dbReference type="EMBL" id="SQI56609.1"/>
    </source>
</evidence>
<evidence type="ECO:0000313" key="3">
    <source>
        <dbReference type="Proteomes" id="UP000249134"/>
    </source>
</evidence>
<gene>
    <name evidence="2" type="primary">ypoC</name>
    <name evidence="2" type="ORF">NCTC4824_01975</name>
</gene>